<keyword evidence="3" id="KW-0378">Hydrolase</keyword>
<dbReference type="Pfam" id="PF00112">
    <property type="entry name" value="Peptidase_C1"/>
    <property type="match status" value="1"/>
</dbReference>
<evidence type="ECO:0000313" key="4">
    <source>
        <dbReference type="Proteomes" id="UP000006346"/>
    </source>
</evidence>
<dbReference type="EMBL" id="CP003108">
    <property type="protein sequence ID" value="AET67679.1"/>
    <property type="molecule type" value="Genomic_DNA"/>
</dbReference>
<dbReference type="SUPFAM" id="SSF54001">
    <property type="entry name" value="Cysteine proteinases"/>
    <property type="match status" value="1"/>
</dbReference>
<keyword evidence="4" id="KW-1185">Reference proteome</keyword>
<dbReference type="OrthoDB" id="3648721at2"/>
<reference evidence="4" key="1">
    <citation type="submission" date="2011-11" db="EMBL/GenBank/DDBJ databases">
        <title>Complete sequence of Desulfosporosinus orientis DSM 765.</title>
        <authorList>
            <person name="Lucas S."/>
            <person name="Han J."/>
            <person name="Lapidus A."/>
            <person name="Cheng J.-F."/>
            <person name="Goodwin L."/>
            <person name="Pitluck S."/>
            <person name="Peters L."/>
            <person name="Ovchinnikova G."/>
            <person name="Teshima H."/>
            <person name="Detter J.C."/>
            <person name="Han C."/>
            <person name="Tapia R."/>
            <person name="Land M."/>
            <person name="Hauser L."/>
            <person name="Kyrpides N."/>
            <person name="Ivanova N."/>
            <person name="Pagani I."/>
            <person name="Pester M."/>
            <person name="Spring S."/>
            <person name="Ollivier B."/>
            <person name="Rattei T."/>
            <person name="Klenk H.-P."/>
            <person name="Wagner M."/>
            <person name="Loy A."/>
            <person name="Woyke T."/>
        </authorList>
    </citation>
    <scope>NUCLEOTIDE SEQUENCE [LARGE SCALE GENOMIC DNA]</scope>
    <source>
        <strain evidence="4">ATCC 19365 / DSM 765 / NCIMB 8382 / VKM B-1628</strain>
    </source>
</reference>
<dbReference type="eggNOG" id="COG4870">
    <property type="taxonomic scope" value="Bacteria"/>
</dbReference>
<dbReference type="KEGG" id="dor:Desor_2071"/>
<dbReference type="InterPro" id="IPR038765">
    <property type="entry name" value="Papain-like_cys_pep_sf"/>
</dbReference>
<dbReference type="InterPro" id="IPR000668">
    <property type="entry name" value="Peptidase_C1A_C"/>
</dbReference>
<evidence type="ECO:0000256" key="1">
    <source>
        <dbReference type="ARBA" id="ARBA00008455"/>
    </source>
</evidence>
<keyword evidence="3" id="KW-0645">Protease</keyword>
<dbReference type="AlphaFoldDB" id="G7WF68"/>
<dbReference type="CDD" id="cd02619">
    <property type="entry name" value="Peptidase_C1"/>
    <property type="match status" value="1"/>
</dbReference>
<dbReference type="RefSeq" id="WP_014184494.1">
    <property type="nucleotide sequence ID" value="NC_016584.1"/>
</dbReference>
<reference evidence="3 4" key="2">
    <citation type="journal article" date="2012" name="J. Bacteriol.">
        <title>Complete genome sequences of Desulfosporosinus orientis DSM765T, Desulfosporosinus youngiae DSM17734T, Desulfosporosinus meridiei DSM13257T, and Desulfosporosinus acidiphilus DSM22704T.</title>
        <authorList>
            <person name="Pester M."/>
            <person name="Brambilla E."/>
            <person name="Alazard D."/>
            <person name="Rattei T."/>
            <person name="Weinmaier T."/>
            <person name="Han J."/>
            <person name="Lucas S."/>
            <person name="Lapidus A."/>
            <person name="Cheng J.F."/>
            <person name="Goodwin L."/>
            <person name="Pitluck S."/>
            <person name="Peters L."/>
            <person name="Ovchinnikova G."/>
            <person name="Teshima H."/>
            <person name="Detter J.C."/>
            <person name="Han C.S."/>
            <person name="Tapia R."/>
            <person name="Land M.L."/>
            <person name="Hauser L."/>
            <person name="Kyrpides N.C."/>
            <person name="Ivanova N.N."/>
            <person name="Pagani I."/>
            <person name="Huntmann M."/>
            <person name="Wei C.L."/>
            <person name="Davenport K.W."/>
            <person name="Daligault H."/>
            <person name="Chain P.S."/>
            <person name="Chen A."/>
            <person name="Mavromatis K."/>
            <person name="Markowitz V."/>
            <person name="Szeto E."/>
            <person name="Mikhailova N."/>
            <person name="Pati A."/>
            <person name="Wagner M."/>
            <person name="Woyke T."/>
            <person name="Ollivier B."/>
            <person name="Klenk H.P."/>
            <person name="Spring S."/>
            <person name="Loy A."/>
        </authorList>
    </citation>
    <scope>NUCLEOTIDE SEQUENCE [LARGE SCALE GENOMIC DNA]</scope>
    <source>
        <strain evidence="4">ATCC 19365 / DSM 765 / NCIMB 8382 / VKM B-1628</strain>
    </source>
</reference>
<dbReference type="PANTHER" id="PTHR12411">
    <property type="entry name" value="CYSTEINE PROTEASE FAMILY C1-RELATED"/>
    <property type="match status" value="1"/>
</dbReference>
<dbReference type="GO" id="GO:0006508">
    <property type="term" value="P:proteolysis"/>
    <property type="evidence" value="ECO:0007669"/>
    <property type="project" value="UniProtKB-KW"/>
</dbReference>
<organism evidence="3 4">
    <name type="scientific">Desulfosporosinus orientis (strain ATCC 19365 / DSM 765 / NCIMB 8382 / VKM B-1628 / Singapore I)</name>
    <name type="common">Desulfotomaculum orientis</name>
    <dbReference type="NCBI Taxonomy" id="768706"/>
    <lineage>
        <taxon>Bacteria</taxon>
        <taxon>Bacillati</taxon>
        <taxon>Bacillota</taxon>
        <taxon>Clostridia</taxon>
        <taxon>Eubacteriales</taxon>
        <taxon>Desulfitobacteriaceae</taxon>
        <taxon>Desulfosporosinus</taxon>
    </lineage>
</organism>
<evidence type="ECO:0000259" key="2">
    <source>
        <dbReference type="SMART" id="SM00645"/>
    </source>
</evidence>
<dbReference type="MEROPS" id="C01.128"/>
<evidence type="ECO:0000313" key="3">
    <source>
        <dbReference type="EMBL" id="AET67679.1"/>
    </source>
</evidence>
<dbReference type="Proteomes" id="UP000006346">
    <property type="component" value="Chromosome"/>
</dbReference>
<dbReference type="PATRIC" id="fig|768706.3.peg.2085"/>
<proteinExistence type="inferred from homology"/>
<dbReference type="InterPro" id="IPR013128">
    <property type="entry name" value="Peptidase_C1A"/>
</dbReference>
<sequence>MRKYLCKKDQHDERDYLYARLPIRKDLPSEIDLRSGCSPVVDQGELGSCTANAIGSGLREYLEIKNMQTNVPLSRLFLYYHERLLEGTVDEDSGAEIRDGIKVLKKLGICSEALWPYEVSQFTVAPSAEAETEAGRFKIDSYQRLRTIYDVQRCLAEGYPVVMGMSVYESFESDRVAQSGIVPSPRAGEEVLGGHAMLIVGYKKMGLRQCFIVRNSWGESWGDKGYCYIPAKFINNGIIFDLWTAR</sequence>
<name>G7WF68_DESOD</name>
<dbReference type="STRING" id="768706.Desor_2071"/>
<dbReference type="GO" id="GO:0008234">
    <property type="term" value="F:cysteine-type peptidase activity"/>
    <property type="evidence" value="ECO:0007669"/>
    <property type="project" value="InterPro"/>
</dbReference>
<dbReference type="HOGENOM" id="CLU_056603_3_0_9"/>
<accession>G7WF68</accession>
<dbReference type="SMART" id="SM00645">
    <property type="entry name" value="Pept_C1"/>
    <property type="match status" value="1"/>
</dbReference>
<comment type="similarity">
    <text evidence="1">Belongs to the peptidase C1 family.</text>
</comment>
<dbReference type="Gene3D" id="3.90.70.10">
    <property type="entry name" value="Cysteine proteinases"/>
    <property type="match status" value="1"/>
</dbReference>
<gene>
    <name evidence="3" type="ordered locus">Desor_2071</name>
</gene>
<feature type="domain" description="Peptidase C1A papain C-terminal" evidence="2">
    <location>
        <begin position="27"/>
        <end position="242"/>
    </location>
</feature>
<protein>
    <submittedName>
        <fullName evidence="3">Cysteine protease</fullName>
    </submittedName>
</protein>